<dbReference type="AlphaFoldDB" id="A0A9Q4C5I0"/>
<proteinExistence type="predicted"/>
<evidence type="ECO:0000313" key="2">
    <source>
        <dbReference type="Proteomes" id="UP001149411"/>
    </source>
</evidence>
<reference evidence="1" key="1">
    <citation type="submission" date="2022-09" db="EMBL/GenBank/DDBJ databases">
        <title>Haloadaptaus new haloarchaeum isolated from saline soil.</title>
        <authorList>
            <person name="Duran-Viseras A."/>
            <person name="Sanchez-Porro C."/>
            <person name="Ventosa A."/>
        </authorList>
    </citation>
    <scope>NUCLEOTIDE SEQUENCE</scope>
    <source>
        <strain evidence="1">F3-133</strain>
    </source>
</reference>
<dbReference type="RefSeq" id="WP_266086624.1">
    <property type="nucleotide sequence ID" value="NZ_RKLV01000004.1"/>
</dbReference>
<dbReference type="SUPFAM" id="SSF158997">
    <property type="entry name" value="Trm112p-like"/>
    <property type="match status" value="1"/>
</dbReference>
<accession>A0A9Q4C5I0</accession>
<organism evidence="1 2">
    <name type="scientific">Halorutilus salinus</name>
    <dbReference type="NCBI Taxonomy" id="2487751"/>
    <lineage>
        <taxon>Archaea</taxon>
        <taxon>Methanobacteriati</taxon>
        <taxon>Methanobacteriota</taxon>
        <taxon>Stenosarchaea group</taxon>
        <taxon>Halobacteria</taxon>
        <taxon>Halorutilales</taxon>
        <taxon>Halorutilaceae</taxon>
        <taxon>Halorutilus</taxon>
    </lineage>
</organism>
<keyword evidence="2" id="KW-1185">Reference proteome</keyword>
<dbReference type="PANTHER" id="PTHR33505:SF4">
    <property type="entry name" value="PROTEIN PREY, MITOCHONDRIAL"/>
    <property type="match status" value="1"/>
</dbReference>
<dbReference type="Pfam" id="PF03966">
    <property type="entry name" value="Trm112p"/>
    <property type="match status" value="1"/>
</dbReference>
<dbReference type="NCBIfam" id="NF038101">
    <property type="entry name" value="Trm112_arch"/>
    <property type="match status" value="1"/>
</dbReference>
<gene>
    <name evidence="1" type="ORF">EGH25_05390</name>
</gene>
<name>A0A9Q4C5I0_9EURY</name>
<evidence type="ECO:0000313" key="1">
    <source>
        <dbReference type="EMBL" id="MCX2818784.1"/>
    </source>
</evidence>
<dbReference type="EMBL" id="RKLV01000004">
    <property type="protein sequence ID" value="MCX2818784.1"/>
    <property type="molecule type" value="Genomic_DNA"/>
</dbReference>
<dbReference type="Proteomes" id="UP001149411">
    <property type="component" value="Unassembled WGS sequence"/>
</dbReference>
<dbReference type="InterPro" id="IPR005651">
    <property type="entry name" value="Trm112-like"/>
</dbReference>
<sequence length="59" mass="6579">MKKDLMELLCCPVCKGELELDATREEDGEVVEGTLYCEDCDETYAVDDGIPDLLPPEAR</sequence>
<dbReference type="Gene3D" id="2.20.25.10">
    <property type="match status" value="1"/>
</dbReference>
<comment type="caution">
    <text evidence="1">The sequence shown here is derived from an EMBL/GenBank/DDBJ whole genome shotgun (WGS) entry which is preliminary data.</text>
</comment>
<protein>
    <submittedName>
        <fullName evidence="1">Methytransferase partner Trm112</fullName>
    </submittedName>
</protein>
<dbReference type="PANTHER" id="PTHR33505">
    <property type="entry name" value="ZGC:162634"/>
    <property type="match status" value="1"/>
</dbReference>